<dbReference type="InterPro" id="IPR037038">
    <property type="entry name" value="HepT-like_sf"/>
</dbReference>
<dbReference type="GO" id="GO:0000166">
    <property type="term" value="F:nucleotide binding"/>
    <property type="evidence" value="ECO:0007669"/>
    <property type="project" value="UniProtKB-KW"/>
</dbReference>
<keyword evidence="2" id="KW-1277">Toxin-antitoxin system</keyword>
<evidence type="ECO:0000256" key="3">
    <source>
        <dbReference type="ARBA" id="ARBA00022722"/>
    </source>
</evidence>
<evidence type="ECO:0000256" key="5">
    <source>
        <dbReference type="ARBA" id="ARBA00022801"/>
    </source>
</evidence>
<evidence type="ECO:0000256" key="6">
    <source>
        <dbReference type="ARBA" id="ARBA00024207"/>
    </source>
</evidence>
<keyword evidence="4" id="KW-0547">Nucleotide-binding</keyword>
<dbReference type="GO" id="GO:0004540">
    <property type="term" value="F:RNA nuclease activity"/>
    <property type="evidence" value="ECO:0007669"/>
    <property type="project" value="InterPro"/>
</dbReference>
<evidence type="ECO:0000256" key="1">
    <source>
        <dbReference type="ARBA" id="ARBA00022553"/>
    </source>
</evidence>
<dbReference type="OrthoDB" id="955324at2"/>
<dbReference type="Pfam" id="PF01934">
    <property type="entry name" value="HepT-like"/>
    <property type="match status" value="1"/>
</dbReference>
<keyword evidence="3" id="KW-0540">Nuclease</keyword>
<comment type="similarity">
    <text evidence="6">Belongs to the HepT RNase toxin family.</text>
</comment>
<comment type="caution">
    <text evidence="7">The sequence shown here is derived from an EMBL/GenBank/DDBJ whole genome shotgun (WGS) entry which is preliminary data.</text>
</comment>
<name>A0A1S2VGI0_9BACT</name>
<sequence length="118" mass="13597">MKGRIGDPQRLGHILDAITELESYTNQQEFSDFCASSMMRYACIKQLEIIGEACNCLTSHLRDEYTNVEWRKVIGLRHLLVHEYFGVDAALIWSILQTDLPVLKEQILDIAQDIESRL</sequence>
<organism evidence="7 8">
    <name type="scientific">Arsenicibacter rosenii</name>
    <dbReference type="NCBI Taxonomy" id="1750698"/>
    <lineage>
        <taxon>Bacteria</taxon>
        <taxon>Pseudomonadati</taxon>
        <taxon>Bacteroidota</taxon>
        <taxon>Cytophagia</taxon>
        <taxon>Cytophagales</taxon>
        <taxon>Spirosomataceae</taxon>
        <taxon>Arsenicibacter</taxon>
    </lineage>
</organism>
<protein>
    <submittedName>
        <fullName evidence="7">DUF86 domain-containing protein</fullName>
    </submittedName>
</protein>
<keyword evidence="8" id="KW-1185">Reference proteome</keyword>
<dbReference type="EMBL" id="MORL01000016">
    <property type="protein sequence ID" value="OIN56998.1"/>
    <property type="molecule type" value="Genomic_DNA"/>
</dbReference>
<evidence type="ECO:0000256" key="4">
    <source>
        <dbReference type="ARBA" id="ARBA00022741"/>
    </source>
</evidence>
<dbReference type="AlphaFoldDB" id="A0A1S2VGI0"/>
<dbReference type="PANTHER" id="PTHR34139:SF1">
    <property type="entry name" value="RNASE MJ1380-RELATED"/>
    <property type="match status" value="1"/>
</dbReference>
<dbReference type="GO" id="GO:0110001">
    <property type="term" value="C:toxin-antitoxin complex"/>
    <property type="evidence" value="ECO:0007669"/>
    <property type="project" value="InterPro"/>
</dbReference>
<evidence type="ECO:0000313" key="8">
    <source>
        <dbReference type="Proteomes" id="UP000181790"/>
    </source>
</evidence>
<evidence type="ECO:0000256" key="2">
    <source>
        <dbReference type="ARBA" id="ARBA00022649"/>
    </source>
</evidence>
<dbReference type="InterPro" id="IPR008201">
    <property type="entry name" value="HepT-like"/>
</dbReference>
<dbReference type="GO" id="GO:0016787">
    <property type="term" value="F:hydrolase activity"/>
    <property type="evidence" value="ECO:0007669"/>
    <property type="project" value="UniProtKB-KW"/>
</dbReference>
<keyword evidence="1" id="KW-0597">Phosphoprotein</keyword>
<keyword evidence="5" id="KW-0378">Hydrolase</keyword>
<dbReference type="PANTHER" id="PTHR34139">
    <property type="entry name" value="UPF0331 PROTEIN MJ0127"/>
    <property type="match status" value="1"/>
</dbReference>
<reference evidence="7 8" key="1">
    <citation type="submission" date="2016-10" db="EMBL/GenBank/DDBJ databases">
        <title>Arsenicibacter rosenii gen. nov., sp. nov., an efficient arsenic-methylating bacterium isolated from an arsenic-contaminated paddy soil.</title>
        <authorList>
            <person name="Huang K."/>
        </authorList>
    </citation>
    <scope>NUCLEOTIDE SEQUENCE [LARGE SCALE GENOMIC DNA]</scope>
    <source>
        <strain evidence="7 8">SM-1</strain>
    </source>
</reference>
<proteinExistence type="inferred from homology"/>
<dbReference type="InterPro" id="IPR051813">
    <property type="entry name" value="HepT_RNase_toxin"/>
</dbReference>
<dbReference type="RefSeq" id="WP_071505340.1">
    <property type="nucleotide sequence ID" value="NZ_MORL01000016.1"/>
</dbReference>
<dbReference type="Proteomes" id="UP000181790">
    <property type="component" value="Unassembled WGS sequence"/>
</dbReference>
<gene>
    <name evidence="7" type="ORF">BLX24_21830</name>
</gene>
<accession>A0A1S2VGI0</accession>
<evidence type="ECO:0000313" key="7">
    <source>
        <dbReference type="EMBL" id="OIN56998.1"/>
    </source>
</evidence>
<dbReference type="Gene3D" id="1.20.120.580">
    <property type="entry name" value="bsu32300-like"/>
    <property type="match status" value="1"/>
</dbReference>